<name>A0A6S6QU92_9FIRM</name>
<dbReference type="KEGG" id="acel:acsn021_24420"/>
<organism evidence="1 2">
    <name type="scientific">Anaerocolumna cellulosilytica</name>
    <dbReference type="NCBI Taxonomy" id="433286"/>
    <lineage>
        <taxon>Bacteria</taxon>
        <taxon>Bacillati</taxon>
        <taxon>Bacillota</taxon>
        <taxon>Clostridia</taxon>
        <taxon>Lachnospirales</taxon>
        <taxon>Lachnospiraceae</taxon>
        <taxon>Anaerocolumna</taxon>
    </lineage>
</organism>
<dbReference type="AlphaFoldDB" id="A0A6S6QU92"/>
<reference evidence="1 2" key="1">
    <citation type="journal article" date="2016" name="Int. J. Syst. Evol. Microbiol.">
        <title>Descriptions of Anaerotaenia torta gen. nov., sp. nov. and Anaerocolumna cellulosilytica gen. nov., sp. nov. isolated from a methanogenic reactor of cattle waste.</title>
        <authorList>
            <person name="Uek A."/>
            <person name="Ohtaki Y."/>
            <person name="Kaku N."/>
            <person name="Ueki K."/>
        </authorList>
    </citation>
    <scope>NUCLEOTIDE SEQUENCE [LARGE SCALE GENOMIC DNA]</scope>
    <source>
        <strain evidence="1 2">SN021</strain>
    </source>
</reference>
<accession>A0A6S6QU92</accession>
<evidence type="ECO:0000313" key="1">
    <source>
        <dbReference type="EMBL" id="BCJ94873.1"/>
    </source>
</evidence>
<gene>
    <name evidence="1" type="ORF">acsn021_24420</name>
</gene>
<dbReference type="Proteomes" id="UP000515561">
    <property type="component" value="Chromosome"/>
</dbReference>
<dbReference type="EMBL" id="AP023367">
    <property type="protein sequence ID" value="BCJ94873.1"/>
    <property type="molecule type" value="Genomic_DNA"/>
</dbReference>
<proteinExistence type="predicted"/>
<sequence length="50" mass="5704">MALKLGLNFINVDEGLTDEEGDLKKEFTVEGVHMWSNAYAVVLKNMKKYL</sequence>
<protein>
    <submittedName>
        <fullName evidence="1">Uncharacterized protein</fullName>
    </submittedName>
</protein>
<keyword evidence="2" id="KW-1185">Reference proteome</keyword>
<dbReference type="RefSeq" id="WP_184088907.1">
    <property type="nucleotide sequence ID" value="NZ_AP023367.1"/>
</dbReference>
<dbReference type="SUPFAM" id="SSF52266">
    <property type="entry name" value="SGNH hydrolase"/>
    <property type="match status" value="1"/>
</dbReference>
<evidence type="ECO:0000313" key="2">
    <source>
        <dbReference type="Proteomes" id="UP000515561"/>
    </source>
</evidence>